<accession>I4I0I9</accession>
<protein>
    <submittedName>
        <fullName evidence="1">Uncharacterized protein</fullName>
    </submittedName>
</protein>
<dbReference type="Proteomes" id="UP000005291">
    <property type="component" value="Unassembled WGS sequence"/>
</dbReference>
<dbReference type="HOGENOM" id="CLU_3100809_0_0_3"/>
<evidence type="ECO:0000313" key="1">
    <source>
        <dbReference type="EMBL" id="CCI27813.1"/>
    </source>
</evidence>
<name>I4I0I9_MICAE</name>
<proteinExistence type="predicted"/>
<sequence>MTTHNTSDLILQATGQVKILRLALTHLSDSGSIDFSFIEHCHEIEDKLKRV</sequence>
<dbReference type="AlphaFoldDB" id="I4I0I9"/>
<evidence type="ECO:0000313" key="2">
    <source>
        <dbReference type="Proteomes" id="UP000005291"/>
    </source>
</evidence>
<comment type="caution">
    <text evidence="1">The sequence shown here is derived from an EMBL/GenBank/DDBJ whole genome shotgun (WGS) entry which is preliminary data.</text>
</comment>
<gene>
    <name evidence="1" type="ORF">MICAG_3650007</name>
</gene>
<dbReference type="RefSeq" id="WP_002795152.1">
    <property type="nucleotide sequence ID" value="NZ_HE973606.1"/>
</dbReference>
<reference evidence="1 2" key="1">
    <citation type="submission" date="2012-04" db="EMBL/GenBank/DDBJ databases">
        <authorList>
            <person name="Genoscope - CEA"/>
        </authorList>
    </citation>
    <scope>NUCLEOTIDE SEQUENCE [LARGE SCALE GENOMIC DNA]</scope>
    <source>
        <strain evidence="1 2">9808</strain>
    </source>
</reference>
<dbReference type="EMBL" id="CAIN01000296">
    <property type="protein sequence ID" value="CCI27813.1"/>
    <property type="molecule type" value="Genomic_DNA"/>
</dbReference>
<organism evidence="1 2">
    <name type="scientific">Microcystis aeruginosa PCC 9808</name>
    <dbReference type="NCBI Taxonomy" id="1160284"/>
    <lineage>
        <taxon>Bacteria</taxon>
        <taxon>Bacillati</taxon>
        <taxon>Cyanobacteriota</taxon>
        <taxon>Cyanophyceae</taxon>
        <taxon>Oscillatoriophycideae</taxon>
        <taxon>Chroococcales</taxon>
        <taxon>Microcystaceae</taxon>
        <taxon>Microcystis</taxon>
    </lineage>
</organism>